<dbReference type="InterPro" id="IPR000835">
    <property type="entry name" value="HTH_MarR-typ"/>
</dbReference>
<evidence type="ECO:0000313" key="2">
    <source>
        <dbReference type="EMBL" id="RCG28702.1"/>
    </source>
</evidence>
<dbReference type="Pfam" id="PF01047">
    <property type="entry name" value="MarR"/>
    <property type="match status" value="1"/>
</dbReference>
<dbReference type="InterPro" id="IPR036390">
    <property type="entry name" value="WH_DNA-bd_sf"/>
</dbReference>
<evidence type="ECO:0000259" key="1">
    <source>
        <dbReference type="Pfam" id="PF01047"/>
    </source>
</evidence>
<proteinExistence type="predicted"/>
<keyword evidence="3" id="KW-1185">Reference proteome</keyword>
<dbReference type="OrthoDB" id="3821431at2"/>
<dbReference type="EMBL" id="QOIL01000013">
    <property type="protein sequence ID" value="RCG28702.1"/>
    <property type="molecule type" value="Genomic_DNA"/>
</dbReference>
<evidence type="ECO:0000313" key="3">
    <source>
        <dbReference type="Proteomes" id="UP000253094"/>
    </source>
</evidence>
<dbReference type="Proteomes" id="UP000253094">
    <property type="component" value="Unassembled WGS sequence"/>
</dbReference>
<dbReference type="AlphaFoldDB" id="A0A367FFW1"/>
<feature type="domain" description="HTH marR-type" evidence="1">
    <location>
        <begin position="20"/>
        <end position="45"/>
    </location>
</feature>
<dbReference type="Gene3D" id="1.10.10.10">
    <property type="entry name" value="Winged helix-like DNA-binding domain superfamily/Winged helix DNA-binding domain"/>
    <property type="match status" value="1"/>
</dbReference>
<dbReference type="SUPFAM" id="SSF46785">
    <property type="entry name" value="Winged helix' DNA-binding domain"/>
    <property type="match status" value="1"/>
</dbReference>
<sequence>MTELADGVVYSRSGLTYQVGLLSHVVGRLERQGWITRVPDPENRRFVRATLTDAGWAKLVDSAPGHVEAVQRHVFDQLTAPQVAHLTSIARKIRSVVAPDGEPGDG</sequence>
<organism evidence="2 3">
    <name type="scientific">Sphaerisporangium album</name>
    <dbReference type="NCBI Taxonomy" id="509200"/>
    <lineage>
        <taxon>Bacteria</taxon>
        <taxon>Bacillati</taxon>
        <taxon>Actinomycetota</taxon>
        <taxon>Actinomycetes</taxon>
        <taxon>Streptosporangiales</taxon>
        <taxon>Streptosporangiaceae</taxon>
        <taxon>Sphaerisporangium</taxon>
    </lineage>
</organism>
<dbReference type="RefSeq" id="WP_114031029.1">
    <property type="nucleotide sequence ID" value="NZ_QOIL01000013.1"/>
</dbReference>
<reference evidence="2 3" key="1">
    <citation type="submission" date="2018-06" db="EMBL/GenBank/DDBJ databases">
        <title>Sphaerisporangium craniellae sp. nov., isolated from a marine sponge in the South China Sea.</title>
        <authorList>
            <person name="Li L."/>
        </authorList>
    </citation>
    <scope>NUCLEOTIDE SEQUENCE [LARGE SCALE GENOMIC DNA]</scope>
    <source>
        <strain evidence="2 3">CCTCC AA 208026</strain>
    </source>
</reference>
<name>A0A367FFW1_9ACTN</name>
<dbReference type="PRINTS" id="PR00598">
    <property type="entry name" value="HTHMARR"/>
</dbReference>
<accession>A0A367FFW1</accession>
<protein>
    <submittedName>
        <fullName evidence="2">MarR family transcriptional regulator</fullName>
    </submittedName>
</protein>
<dbReference type="GO" id="GO:0003700">
    <property type="term" value="F:DNA-binding transcription factor activity"/>
    <property type="evidence" value="ECO:0007669"/>
    <property type="project" value="InterPro"/>
</dbReference>
<comment type="caution">
    <text evidence="2">The sequence shown here is derived from an EMBL/GenBank/DDBJ whole genome shotgun (WGS) entry which is preliminary data.</text>
</comment>
<dbReference type="InterPro" id="IPR036388">
    <property type="entry name" value="WH-like_DNA-bd_sf"/>
</dbReference>
<gene>
    <name evidence="2" type="ORF">DQ384_23505</name>
</gene>